<gene>
    <name evidence="1" type="ORF">F8D48_09150</name>
</gene>
<protein>
    <submittedName>
        <fullName evidence="1">Uncharacterized protein</fullName>
    </submittedName>
</protein>
<name>A0A7C8BQT7_9ACTN</name>
<evidence type="ECO:0000313" key="1">
    <source>
        <dbReference type="EMBL" id="KAB1642782.1"/>
    </source>
</evidence>
<dbReference type="EMBL" id="WAJS01000030">
    <property type="protein sequence ID" value="KAB1642782.1"/>
    <property type="molecule type" value="Genomic_DNA"/>
</dbReference>
<proteinExistence type="predicted"/>
<dbReference type="RefSeq" id="WP_151431440.1">
    <property type="nucleotide sequence ID" value="NZ_JANJZI010000002.1"/>
</dbReference>
<keyword evidence="2" id="KW-1185">Reference proteome</keyword>
<reference evidence="1 2" key="1">
    <citation type="submission" date="2019-09" db="EMBL/GenBank/DDBJ databases">
        <title>Whole genome shotgun sequencing (WGS) of Ellagibacter isourolithinifaciens DSM 104140(T) and Adlercreutzia muris DSM 29508(T).</title>
        <authorList>
            <person name="Stoll D.A."/>
            <person name="Danylec N."/>
            <person name="Huch M."/>
        </authorList>
    </citation>
    <scope>NUCLEOTIDE SEQUENCE [LARGE SCALE GENOMIC DNA]</scope>
    <source>
        <strain evidence="1 2">DSM 29508</strain>
    </source>
</reference>
<dbReference type="AlphaFoldDB" id="A0A7C8BQT7"/>
<accession>A0A7C8BQT7</accession>
<sequence>MGAAECGRFVDEPRCFVVVVKQKITCEQAQELGRVLGRAGFQGDFLSGTAADLLWKEKNGKRKKREAV</sequence>
<evidence type="ECO:0000313" key="2">
    <source>
        <dbReference type="Proteomes" id="UP000479639"/>
    </source>
</evidence>
<comment type="caution">
    <text evidence="1">The sequence shown here is derived from an EMBL/GenBank/DDBJ whole genome shotgun (WGS) entry which is preliminary data.</text>
</comment>
<dbReference type="Proteomes" id="UP000479639">
    <property type="component" value="Unassembled WGS sequence"/>
</dbReference>
<organism evidence="1 2">
    <name type="scientific">Adlercreutzia muris</name>
    <dbReference type="NCBI Taxonomy" id="1796610"/>
    <lineage>
        <taxon>Bacteria</taxon>
        <taxon>Bacillati</taxon>
        <taxon>Actinomycetota</taxon>
        <taxon>Coriobacteriia</taxon>
        <taxon>Eggerthellales</taxon>
        <taxon>Eggerthellaceae</taxon>
        <taxon>Adlercreutzia</taxon>
    </lineage>
</organism>